<dbReference type="KEGG" id="ssam:E3D00_06035"/>
<dbReference type="PROSITE" id="PS51724">
    <property type="entry name" value="SPOR"/>
    <property type="match status" value="1"/>
</dbReference>
<dbReference type="InterPro" id="IPR023346">
    <property type="entry name" value="Lysozyme-like_dom_sf"/>
</dbReference>
<dbReference type="Pfam" id="PF01464">
    <property type="entry name" value="SLT"/>
    <property type="match status" value="1"/>
</dbReference>
<accession>A0A4Y6UI31</accession>
<keyword evidence="7" id="KW-1185">Reference proteome</keyword>
<comment type="similarity">
    <text evidence="1">Belongs to the transglycosylase Slt family.</text>
</comment>
<dbReference type="InterPro" id="IPR036680">
    <property type="entry name" value="SPOR-like_sf"/>
</dbReference>
<dbReference type="InterPro" id="IPR008258">
    <property type="entry name" value="Transglycosylase_SLT_dom_1"/>
</dbReference>
<gene>
    <name evidence="6" type="ORF">E3D00_06035</name>
</gene>
<feature type="compositionally biased region" description="Low complexity" evidence="3">
    <location>
        <begin position="265"/>
        <end position="278"/>
    </location>
</feature>
<name>A0A4Y6UI31_9PROT</name>
<feature type="chain" id="PRO_5021209908" evidence="4">
    <location>
        <begin position="26"/>
        <end position="482"/>
    </location>
</feature>
<evidence type="ECO:0000256" key="2">
    <source>
        <dbReference type="ARBA" id="ARBA00009387"/>
    </source>
</evidence>
<evidence type="ECO:0000313" key="6">
    <source>
        <dbReference type="EMBL" id="QDH17172.1"/>
    </source>
</evidence>
<dbReference type="InterPro" id="IPR007730">
    <property type="entry name" value="SPOR-like_dom"/>
</dbReference>
<evidence type="ECO:0000256" key="1">
    <source>
        <dbReference type="ARBA" id="ARBA00007734"/>
    </source>
</evidence>
<reference evidence="6 7" key="1">
    <citation type="submission" date="2019-03" db="EMBL/GenBank/DDBJ databases">
        <title>The complete genome sequence of Swingsia samuiensis NBRC107927(T).</title>
        <authorList>
            <person name="Chua K.-O."/>
            <person name="Chan K.-G."/>
            <person name="See-Too W.-S."/>
        </authorList>
    </citation>
    <scope>NUCLEOTIDE SEQUENCE [LARGE SCALE GENOMIC DNA]</scope>
    <source>
        <strain evidence="6 7">AH83</strain>
    </source>
</reference>
<dbReference type="Pfam" id="PF05036">
    <property type="entry name" value="SPOR"/>
    <property type="match status" value="1"/>
</dbReference>
<keyword evidence="4" id="KW-0732">Signal</keyword>
<protein>
    <submittedName>
        <fullName evidence="6">Lytic transglycosylase domain-containing protein</fullName>
    </submittedName>
</protein>
<dbReference type="EMBL" id="CP038141">
    <property type="protein sequence ID" value="QDH17172.1"/>
    <property type="molecule type" value="Genomic_DNA"/>
</dbReference>
<dbReference type="GO" id="GO:0042834">
    <property type="term" value="F:peptidoglycan binding"/>
    <property type="evidence" value="ECO:0007669"/>
    <property type="project" value="InterPro"/>
</dbReference>
<dbReference type="PANTHER" id="PTHR37423:SF2">
    <property type="entry name" value="MEMBRANE-BOUND LYTIC MUREIN TRANSGLYCOSYLASE C"/>
    <property type="match status" value="1"/>
</dbReference>
<feature type="domain" description="SPOR" evidence="5">
    <location>
        <begin position="397"/>
        <end position="482"/>
    </location>
</feature>
<organism evidence="6 7">
    <name type="scientific">Swingsia samuiensis</name>
    <dbReference type="NCBI Taxonomy" id="1293412"/>
    <lineage>
        <taxon>Bacteria</taxon>
        <taxon>Pseudomonadati</taxon>
        <taxon>Pseudomonadota</taxon>
        <taxon>Alphaproteobacteria</taxon>
        <taxon>Acetobacterales</taxon>
        <taxon>Acetobacteraceae</taxon>
        <taxon>Swingsia</taxon>
    </lineage>
</organism>
<evidence type="ECO:0000256" key="4">
    <source>
        <dbReference type="SAM" id="SignalP"/>
    </source>
</evidence>
<feature type="signal peptide" evidence="4">
    <location>
        <begin position="1"/>
        <end position="25"/>
    </location>
</feature>
<dbReference type="SUPFAM" id="SSF53955">
    <property type="entry name" value="Lysozyme-like"/>
    <property type="match status" value="1"/>
</dbReference>
<evidence type="ECO:0000256" key="3">
    <source>
        <dbReference type="SAM" id="MobiDB-lite"/>
    </source>
</evidence>
<comment type="similarity">
    <text evidence="2">Belongs to the virb1 family.</text>
</comment>
<evidence type="ECO:0000313" key="7">
    <source>
        <dbReference type="Proteomes" id="UP000316313"/>
    </source>
</evidence>
<feature type="region of interest" description="Disordered" evidence="3">
    <location>
        <begin position="256"/>
        <end position="278"/>
    </location>
</feature>
<dbReference type="OrthoDB" id="9801695at2"/>
<dbReference type="RefSeq" id="WP_141460859.1">
    <property type="nucleotide sequence ID" value="NZ_CP038141.1"/>
</dbReference>
<dbReference type="AlphaFoldDB" id="A0A4Y6UI31"/>
<proteinExistence type="inferred from homology"/>
<sequence length="482" mass="51206">MSCIAAPLQSSLRSFALLRSSCALGLIGLLAACASTPGQGGSYSQVPVTQEAANYRAHAKSYYAPPGPPEDPWGPYIQEASDRFDVPTQWIRAVMRQESGGHLFDRDGNFITSVPGAMGLLQLMPPTYDDMRQQYNLGDDPYDPHDNILAGTAYIRQMYNIYGSPGFLAAYNDGPGSLDSYLRRGRPLPRETRRYVAAIGPHIVGYYPHNRSDADLLVSQHDPNAQVQLADNSTPVSYGNNSVSSAWAQKTASSSYTPPAEAVSDDNYSPSPSSVSSAWASRGIASSTPIASSKSSVSSAWASRGLVSPTPAVTTPSNVSSAWAARGIQPSADTTSQPIPEEAASFNDEDNNVTAQEIPIGHHLKPQPIMALAPASRHVEYRMPTPVARQRVSSPVSSEPHNWAIQVGAFSNARQAASAASSAHAHGGSLLASSRAQIVNVRVGKNHLYRARLSGLSHENAVAACRHLAHGSPCIVVPPGAE</sequence>
<feature type="region of interest" description="Disordered" evidence="3">
    <location>
        <begin position="327"/>
        <end position="349"/>
    </location>
</feature>
<dbReference type="CDD" id="cd00254">
    <property type="entry name" value="LT-like"/>
    <property type="match status" value="1"/>
</dbReference>
<dbReference type="Gene3D" id="1.10.530.10">
    <property type="match status" value="1"/>
</dbReference>
<dbReference type="Proteomes" id="UP000316313">
    <property type="component" value="Chromosome"/>
</dbReference>
<dbReference type="PANTHER" id="PTHR37423">
    <property type="entry name" value="SOLUBLE LYTIC MUREIN TRANSGLYCOSYLASE-RELATED"/>
    <property type="match status" value="1"/>
</dbReference>
<evidence type="ECO:0000259" key="5">
    <source>
        <dbReference type="PROSITE" id="PS51724"/>
    </source>
</evidence>
<dbReference type="Gene3D" id="3.30.70.1070">
    <property type="entry name" value="Sporulation related repeat"/>
    <property type="match status" value="1"/>
</dbReference>